<dbReference type="EMBL" id="CXWC01000011">
    <property type="protein sequence ID" value="CTQ72621.1"/>
    <property type="molecule type" value="Genomic_DNA"/>
</dbReference>
<evidence type="ECO:0000313" key="2">
    <source>
        <dbReference type="Proteomes" id="UP000049983"/>
    </source>
</evidence>
<gene>
    <name evidence="1" type="primary">yfbT</name>
    <name evidence="1" type="ORF">LA5096_03305</name>
</gene>
<reference evidence="2" key="1">
    <citation type="submission" date="2015-07" db="EMBL/GenBank/DDBJ databases">
        <authorList>
            <person name="Rodrigo-Torres Lidia"/>
            <person name="Arahal R.David."/>
        </authorList>
    </citation>
    <scope>NUCLEOTIDE SEQUENCE [LARGE SCALE GENOMIC DNA]</scope>
    <source>
        <strain evidence="2">CECT 5096</strain>
    </source>
</reference>
<accession>A0A0M6ZE15</accession>
<dbReference type="Pfam" id="PF00702">
    <property type="entry name" value="Hydrolase"/>
    <property type="match status" value="1"/>
</dbReference>
<dbReference type="RefSeq" id="WP_055111119.1">
    <property type="nucleotide sequence ID" value="NZ_CXWA01000006.1"/>
</dbReference>
<keyword evidence="2" id="KW-1185">Reference proteome</keyword>
<dbReference type="InterPro" id="IPR036412">
    <property type="entry name" value="HAD-like_sf"/>
</dbReference>
<dbReference type="InterPro" id="IPR006439">
    <property type="entry name" value="HAD-SF_hydro_IA"/>
</dbReference>
<dbReference type="InterPro" id="IPR023198">
    <property type="entry name" value="PGP-like_dom2"/>
</dbReference>
<keyword evidence="1" id="KW-0378">Hydrolase</keyword>
<dbReference type="PANTHER" id="PTHR43481">
    <property type="entry name" value="FRUCTOSE-1-PHOSPHATE PHOSPHATASE"/>
    <property type="match status" value="1"/>
</dbReference>
<dbReference type="STRING" id="311410.LA5095_00164"/>
<dbReference type="SFLD" id="SFLDS00003">
    <property type="entry name" value="Haloacid_Dehalogenase"/>
    <property type="match status" value="1"/>
</dbReference>
<evidence type="ECO:0000313" key="1">
    <source>
        <dbReference type="EMBL" id="CTQ72621.1"/>
    </source>
</evidence>
<dbReference type="SUPFAM" id="SSF56784">
    <property type="entry name" value="HAD-like"/>
    <property type="match status" value="1"/>
</dbReference>
<dbReference type="GO" id="GO:0050308">
    <property type="term" value="F:sugar-phosphatase activity"/>
    <property type="evidence" value="ECO:0007669"/>
    <property type="project" value="UniProtKB-EC"/>
</dbReference>
<organism evidence="1 2">
    <name type="scientific">Roseibium album</name>
    <dbReference type="NCBI Taxonomy" id="311410"/>
    <lineage>
        <taxon>Bacteria</taxon>
        <taxon>Pseudomonadati</taxon>
        <taxon>Pseudomonadota</taxon>
        <taxon>Alphaproteobacteria</taxon>
        <taxon>Hyphomicrobiales</taxon>
        <taxon>Stappiaceae</taxon>
        <taxon>Roseibium</taxon>
    </lineage>
</organism>
<dbReference type="AlphaFoldDB" id="A0A0M6ZE15"/>
<dbReference type="GeneID" id="97670653"/>
<dbReference type="Gene3D" id="1.10.150.240">
    <property type="entry name" value="Putative phosphatase, domain 2"/>
    <property type="match status" value="1"/>
</dbReference>
<dbReference type="PANTHER" id="PTHR43481:SF4">
    <property type="entry name" value="GLYCEROL-1-PHOSPHATE PHOSPHOHYDROLASE 1-RELATED"/>
    <property type="match status" value="1"/>
</dbReference>
<dbReference type="SFLD" id="SFLDG01129">
    <property type="entry name" value="C1.5:_HAD__Beta-PGM__Phosphata"/>
    <property type="match status" value="1"/>
</dbReference>
<dbReference type="InterPro" id="IPR023214">
    <property type="entry name" value="HAD_sf"/>
</dbReference>
<dbReference type="NCBIfam" id="TIGR01509">
    <property type="entry name" value="HAD-SF-IA-v3"/>
    <property type="match status" value="1"/>
</dbReference>
<name>A0A0M6ZE15_9HYPH</name>
<dbReference type="OrthoDB" id="9782449at2"/>
<dbReference type="Proteomes" id="UP000049983">
    <property type="component" value="Unassembled WGS sequence"/>
</dbReference>
<proteinExistence type="predicted"/>
<dbReference type="InterPro" id="IPR051806">
    <property type="entry name" value="HAD-like_SPP"/>
</dbReference>
<sequence>MLQLDRAYSAVLFDMDGTLLDSRVVIERVLTDWAIANELDPISILAVSHGRRTIDVVREFAKAGTDCKSEADKIEAAETDDVRGIVAIPGAADLLNQLPTGRWAIVTSAGHDLAVRRLTAAGLPIPEVLITAEDIEHGKPDPSGYTLAAEKLGTSAGQCLVFEDAPAGIQAGLNAGSDVIAIGFASPDVAKPDCPVISDFRAIEFRLS</sequence>
<dbReference type="EC" id="3.1.3.23" evidence="1"/>
<protein>
    <submittedName>
        <fullName evidence="1">Sugar phosphatase YfbT</fullName>
        <ecNumber evidence="1">3.1.3.23</ecNumber>
    </submittedName>
</protein>
<dbReference type="Gene3D" id="3.40.50.1000">
    <property type="entry name" value="HAD superfamily/HAD-like"/>
    <property type="match status" value="1"/>
</dbReference>